<dbReference type="Gene3D" id="3.80.10.10">
    <property type="entry name" value="Ribonuclease Inhibitor"/>
    <property type="match status" value="1"/>
</dbReference>
<dbReference type="KEGG" id="aaf:AURANDRAFT_70653"/>
<dbReference type="OrthoDB" id="192165at2759"/>
<protein>
    <submittedName>
        <fullName evidence="2">Uncharacterized protein</fullName>
    </submittedName>
</protein>
<feature type="region of interest" description="Disordered" evidence="1">
    <location>
        <begin position="244"/>
        <end position="264"/>
    </location>
</feature>
<dbReference type="InParanoid" id="F0XYW1"/>
<evidence type="ECO:0000313" key="2">
    <source>
        <dbReference type="EMBL" id="EGB11836.1"/>
    </source>
</evidence>
<evidence type="ECO:0000313" key="3">
    <source>
        <dbReference type="Proteomes" id="UP000002729"/>
    </source>
</evidence>
<accession>F0XYW1</accession>
<sequence>MRSPCAASDFVEQGVIFDIGAFCAALAAKGPEDLEAVAECTLVGLDTDAEPTHELGLVLPALERLRLRQSTVRSFRDFGCDLGRLRVIHAARCGVADLDGLGSIFTLEELYISFNDVEDCTALALHDELQVLDLESNRVAAAAEVATLGTCEKLSCLTLLGNPVVGALEASGGYAGGVLARVPHLEVLDDAPVGVARRDAAAPVDVVDLAGPADEAALDDFIRQESAVVSEAIKVFRPRTADAAAESRAGAPAPPPGGRPTSAHSCWEEMCDLRGAAAGGAAASADGAAGSDLTRGGNGPLSGNILRGLRKSRAPRPVDEDAGLEGVRRRAEHGTRARRRAPAPETAASPVTDLVRELLQTTAAGAPETASPAATPPRAEARAMAHSLSSPALGSPSRGAAVAPAPSHVPITSVQKQALARKAPQRKKKLQGVSISHMDLARRAAGRADLNRKVEQRKLRVYDFSCPESEKHVCACQLRCENPKGKQCQKGIAVCAKHAAQGCAYVVTNPSGEWATLKRLPTAKEEAEFRYPGKDLDAAGLAAERPALEREGRAQRANYSAAGGFAGALRRGGVDALTLGGDPLCGSAGAAAVAALGAERPTVALVALSYRTPATLRRSVVSWWASGLLGLVDERILLLNDPAPAEVAVGVRFGFDVRLPSELGARSGPGAGQRPPLPGPRLRAVKPEVLTIGAAFAAALVAASSTHVLFLEKDFGVAPSHNPDSLARELAASVVALRRGAAIVRLRSITDQGCGTFRRCQRDANMPDWKAQTTFGRRRNWWSFYCPEFSKPGSVADCETGGDVTLRCFTSWDSNWSLNAVLVDRESALEKKWKYARKGAAGKFGPGLALAQYAAATWQKQDGFEVGMLKDDWGKLDMPICLSLRGIFEHVEVDGRSCHARDVKTITAPRYAMKLALLSITGAAALSGVTTTTDWTAARTALRQRDVGAVVVEGAAAPADAWRGAMEGDACAAVDVSCEACDCAVAAVQSAFAPLWGAADADGAAAAQIVDLARCYDRCLADKSDGGRVRVRATVTRGRATAPCPKLHTDFVALRGLVALEGPGTVVAPEVNLAVSNLMPAWMVARMDRAEGAATVSPARGAFLLVKGESWGFGHAAAAHRSPAATDARRVLLAFDRLCDVE</sequence>
<dbReference type="GeneID" id="20227854"/>
<proteinExistence type="predicted"/>
<dbReference type="eggNOG" id="KOG0531">
    <property type="taxonomic scope" value="Eukaryota"/>
</dbReference>
<dbReference type="Proteomes" id="UP000002729">
    <property type="component" value="Unassembled WGS sequence"/>
</dbReference>
<organism evidence="3">
    <name type="scientific">Aureococcus anophagefferens</name>
    <name type="common">Harmful bloom alga</name>
    <dbReference type="NCBI Taxonomy" id="44056"/>
    <lineage>
        <taxon>Eukaryota</taxon>
        <taxon>Sar</taxon>
        <taxon>Stramenopiles</taxon>
        <taxon>Ochrophyta</taxon>
        <taxon>Pelagophyceae</taxon>
        <taxon>Pelagomonadales</taxon>
        <taxon>Pelagomonadaceae</taxon>
        <taxon>Aureococcus</taxon>
    </lineage>
</organism>
<dbReference type="EMBL" id="GL833121">
    <property type="protein sequence ID" value="EGB11836.1"/>
    <property type="molecule type" value="Genomic_DNA"/>
</dbReference>
<feature type="compositionally biased region" description="Basic and acidic residues" evidence="1">
    <location>
        <begin position="326"/>
        <end position="335"/>
    </location>
</feature>
<feature type="compositionally biased region" description="Low complexity" evidence="1">
    <location>
        <begin position="283"/>
        <end position="292"/>
    </location>
</feature>
<dbReference type="RefSeq" id="XP_009032959.1">
    <property type="nucleotide sequence ID" value="XM_009034711.1"/>
</dbReference>
<feature type="region of interest" description="Disordered" evidence="1">
    <location>
        <begin position="283"/>
        <end position="408"/>
    </location>
</feature>
<gene>
    <name evidence="2" type="ORF">AURANDRAFT_70653</name>
</gene>
<dbReference type="Pfam" id="PF08856">
    <property type="entry name" value="DUF1826"/>
    <property type="match status" value="1"/>
</dbReference>
<dbReference type="InterPro" id="IPR032675">
    <property type="entry name" value="LRR_dom_sf"/>
</dbReference>
<name>F0XYW1_AURAN</name>
<dbReference type="PANTHER" id="PTHR22708">
    <property type="entry name" value="LEUCINE-RICH REPEAT-CONTAINING PROTEIN 56"/>
    <property type="match status" value="1"/>
</dbReference>
<reference evidence="2 3" key="1">
    <citation type="journal article" date="2011" name="Proc. Natl. Acad. Sci. U.S.A.">
        <title>Niche of harmful alga Aureococcus anophagefferens revealed through ecogenomics.</title>
        <authorList>
            <person name="Gobler C.J."/>
            <person name="Berry D.L."/>
            <person name="Dyhrman S.T."/>
            <person name="Wilhelm S.W."/>
            <person name="Salamov A."/>
            <person name="Lobanov A.V."/>
            <person name="Zhang Y."/>
            <person name="Collier J.L."/>
            <person name="Wurch L.L."/>
            <person name="Kustka A.B."/>
            <person name="Dill B.D."/>
            <person name="Shah M."/>
            <person name="VerBerkmoes N.C."/>
            <person name="Kuo A."/>
            <person name="Terry A."/>
            <person name="Pangilinan J."/>
            <person name="Lindquist E.A."/>
            <person name="Lucas S."/>
            <person name="Paulsen I.T."/>
            <person name="Hattenrath-Lehmann T.K."/>
            <person name="Talmage S.C."/>
            <person name="Walker E.A."/>
            <person name="Koch F."/>
            <person name="Burson A.M."/>
            <person name="Marcoval M.A."/>
            <person name="Tang Y.Z."/>
            <person name="Lecleir G.R."/>
            <person name="Coyne K.J."/>
            <person name="Berg G.M."/>
            <person name="Bertrand E.M."/>
            <person name="Saito M.A."/>
            <person name="Gladyshev V.N."/>
            <person name="Grigoriev I.V."/>
        </authorList>
    </citation>
    <scope>NUCLEOTIDE SEQUENCE [LARGE SCALE GENOMIC DNA]</scope>
    <source>
        <strain evidence="3">CCMP 1984</strain>
    </source>
</reference>
<dbReference type="SUPFAM" id="SSF52058">
    <property type="entry name" value="L domain-like"/>
    <property type="match status" value="1"/>
</dbReference>
<feature type="compositionally biased region" description="Low complexity" evidence="1">
    <location>
        <begin position="361"/>
        <end position="385"/>
    </location>
</feature>
<keyword evidence="3" id="KW-1185">Reference proteome</keyword>
<dbReference type="InterPro" id="IPR014955">
    <property type="entry name" value="DUF1826"/>
</dbReference>
<evidence type="ECO:0000256" key="1">
    <source>
        <dbReference type="SAM" id="MobiDB-lite"/>
    </source>
</evidence>
<dbReference type="PANTHER" id="PTHR22708:SF0">
    <property type="entry name" value="LEUCINE-RICH REPEAT-CONTAINING PROTEIN 56"/>
    <property type="match status" value="1"/>
</dbReference>
<dbReference type="InterPro" id="IPR040091">
    <property type="entry name" value="LRRC56"/>
</dbReference>
<dbReference type="AlphaFoldDB" id="F0XYW1"/>